<evidence type="ECO:0000313" key="4">
    <source>
        <dbReference type="Proteomes" id="UP000187283"/>
    </source>
</evidence>
<dbReference type="GO" id="GO:0005615">
    <property type="term" value="C:extracellular space"/>
    <property type="evidence" value="ECO:0007669"/>
    <property type="project" value="TreeGrafter"/>
</dbReference>
<feature type="chain" id="PRO_5012367764" evidence="1">
    <location>
        <begin position="28"/>
        <end position="211"/>
    </location>
</feature>
<organism evidence="3 4">
    <name type="scientific">Smittium culicis</name>
    <dbReference type="NCBI Taxonomy" id="133412"/>
    <lineage>
        <taxon>Eukaryota</taxon>
        <taxon>Fungi</taxon>
        <taxon>Fungi incertae sedis</taxon>
        <taxon>Zoopagomycota</taxon>
        <taxon>Kickxellomycotina</taxon>
        <taxon>Harpellomycetes</taxon>
        <taxon>Harpellales</taxon>
        <taxon>Legeriomycetaceae</taxon>
        <taxon>Smittium</taxon>
    </lineage>
</organism>
<feature type="domain" description="Phospholipase C/D" evidence="2">
    <location>
        <begin position="56"/>
        <end position="197"/>
    </location>
</feature>
<dbReference type="AlphaFoldDB" id="A0A1R1YB74"/>
<dbReference type="Proteomes" id="UP000187283">
    <property type="component" value="Unassembled WGS sequence"/>
</dbReference>
<evidence type="ECO:0000313" key="3">
    <source>
        <dbReference type="EMBL" id="OMJ24179.1"/>
    </source>
</evidence>
<comment type="caution">
    <text evidence="3">The sequence shown here is derived from an EMBL/GenBank/DDBJ whole genome shotgun (WGS) entry which is preliminary data.</text>
</comment>
<keyword evidence="1" id="KW-0732">Signal</keyword>
<proteinExistence type="predicted"/>
<protein>
    <submittedName>
        <fullName evidence="3">Phosphatidylinositol-glycan-specific phospholipase D</fullName>
    </submittedName>
</protein>
<accession>A0A1R1YB74</accession>
<dbReference type="PANTHER" id="PTHR23221">
    <property type="entry name" value="GLYCOSYLPHOSPHATIDYLINOSITOL PHOSPHOLIPASE D"/>
    <property type="match status" value="1"/>
</dbReference>
<sequence length="211" mass="23979">MAVFKLIYNLKLYSLIVLSFLISYARSCGPAVHNEVAERARVWFDALSADTDSADNILFSRIINENISPLQTGVLFPDWGYGCLNSDLEAEAAHWTPFLETAITLFNTKYKKPYNEDAKIIISFIYGIAAHQVADESWHSMHMPDGFMNMIGKVEFNNTGDFHNILDIGGDFFMKTINNLDYIKNFGDVLYQKYVSKVCIILVEHILTLES</sequence>
<dbReference type="InterPro" id="IPR029002">
    <property type="entry name" value="PLPC/GPLD1"/>
</dbReference>
<name>A0A1R1YB74_9FUNG</name>
<reference evidence="3 4" key="1">
    <citation type="submission" date="2017-01" db="EMBL/GenBank/DDBJ databases">
        <authorList>
            <person name="Mah S.A."/>
            <person name="Swanson W.J."/>
            <person name="Moy G.W."/>
            <person name="Vacquier V.D."/>
        </authorList>
    </citation>
    <scope>NUCLEOTIDE SEQUENCE [LARGE SCALE GENOMIC DNA]</scope>
    <source>
        <strain evidence="3 4">GSMNP</strain>
    </source>
</reference>
<evidence type="ECO:0000259" key="2">
    <source>
        <dbReference type="Pfam" id="PF00882"/>
    </source>
</evidence>
<dbReference type="PANTHER" id="PTHR23221:SF7">
    <property type="entry name" value="PHOSPHATIDYLINOSITOL-GLYCAN-SPECIFIC PHOSPHOLIPASE D"/>
    <property type="match status" value="1"/>
</dbReference>
<dbReference type="OrthoDB" id="5317514at2759"/>
<dbReference type="Pfam" id="PF00882">
    <property type="entry name" value="Zn_dep_PLPC"/>
    <property type="match status" value="1"/>
</dbReference>
<gene>
    <name evidence="3" type="ORF">AYI70_g1757</name>
</gene>
<dbReference type="GO" id="GO:0031012">
    <property type="term" value="C:extracellular matrix"/>
    <property type="evidence" value="ECO:0007669"/>
    <property type="project" value="TreeGrafter"/>
</dbReference>
<dbReference type="STRING" id="133412.A0A1R1YB74"/>
<keyword evidence="4" id="KW-1185">Reference proteome</keyword>
<evidence type="ECO:0000256" key="1">
    <source>
        <dbReference type="SAM" id="SignalP"/>
    </source>
</evidence>
<dbReference type="GO" id="GO:0004621">
    <property type="term" value="F:glycosylphosphatidylinositol phospholipase D activity"/>
    <property type="evidence" value="ECO:0007669"/>
    <property type="project" value="TreeGrafter"/>
</dbReference>
<feature type="signal peptide" evidence="1">
    <location>
        <begin position="1"/>
        <end position="27"/>
    </location>
</feature>
<dbReference type="EMBL" id="LSSN01000393">
    <property type="protein sequence ID" value="OMJ24179.1"/>
    <property type="molecule type" value="Genomic_DNA"/>
</dbReference>